<evidence type="ECO:0000313" key="1">
    <source>
        <dbReference type="EMBL" id="AQZ95046.1"/>
    </source>
</evidence>
<dbReference type="Proteomes" id="UP000243488">
    <property type="component" value="Chromosome"/>
</dbReference>
<dbReference type="InterPro" id="IPR018642">
    <property type="entry name" value="DUF2066"/>
</dbReference>
<accession>A0A1V0B525</accession>
<dbReference type="STRING" id="1931241.BVH74_09905"/>
<organism evidence="1 2">
    <name type="scientific">Halopseudomonas phragmitis</name>
    <dbReference type="NCBI Taxonomy" id="1931241"/>
    <lineage>
        <taxon>Bacteria</taxon>
        <taxon>Pseudomonadati</taxon>
        <taxon>Pseudomonadota</taxon>
        <taxon>Gammaproteobacteria</taxon>
        <taxon>Pseudomonadales</taxon>
        <taxon>Pseudomonadaceae</taxon>
        <taxon>Halopseudomonas</taxon>
    </lineage>
</organism>
<reference evidence="1 2" key="1">
    <citation type="submission" date="2017-03" db="EMBL/GenBank/DDBJ databases">
        <title>Complete genome sequence of the novel DNRA strain Pseudomonas sp. S-6-2 isolated from Chinese polluted river sediment. Journal of Biotechnology.</title>
        <authorList>
            <person name="Li J."/>
            <person name="Xiang F."/>
            <person name="Wang L."/>
            <person name="Xi L."/>
            <person name="Liu J."/>
        </authorList>
    </citation>
    <scope>NUCLEOTIDE SEQUENCE [LARGE SCALE GENOMIC DNA]</scope>
    <source>
        <strain evidence="1 2">S-6-2</strain>
    </source>
</reference>
<dbReference type="EMBL" id="CP020100">
    <property type="protein sequence ID" value="AQZ95046.1"/>
    <property type="molecule type" value="Genomic_DNA"/>
</dbReference>
<keyword evidence="2" id="KW-1185">Reference proteome</keyword>
<evidence type="ECO:0008006" key="3">
    <source>
        <dbReference type="Google" id="ProtNLM"/>
    </source>
</evidence>
<dbReference type="AlphaFoldDB" id="A0A1V0B525"/>
<gene>
    <name evidence="1" type="ORF">BVH74_09905</name>
</gene>
<sequence>MPMPVMRTALMILALLVPVGVSAAVLDDLYKVEVSGEEGQSREDQIRLAAAIVLERLAGPDLNLSRAPFAEALAEPRNLVRRTAAGADGVVDIEFEPSALRELLTRAALPMLGRNRPGVLLWGVEAGVLGDELLVQGAPWAELLNQAARQRAVALDLPLADLQDRSQVTESMIREASQESLLQASERYPSEAVLALAIAQQGETWQLNWTLWLNEQRDSGRVSDADQAQAADSLMRALAAAVFKQYAVSATPDGELQGWTLVVNGINGVNDYASLQRTLQQLGAQAAPRLLSVQGDRAVLAFDFSGTEAQLVRLLALDQRLLRVSAPIPEPTPQLVPQPTSLDELEPVVETAADEVGETVVETTTPSARNDLRTLYYRWQ</sequence>
<name>A0A1V0B525_9GAMM</name>
<protein>
    <recommendedName>
        <fullName evidence="3">DUF2066 domain-containing protein</fullName>
    </recommendedName>
</protein>
<proteinExistence type="predicted"/>
<dbReference type="Pfam" id="PF09839">
    <property type="entry name" value="DUF2066"/>
    <property type="match status" value="1"/>
</dbReference>
<evidence type="ECO:0000313" key="2">
    <source>
        <dbReference type="Proteomes" id="UP000243488"/>
    </source>
</evidence>
<dbReference type="KEGG" id="ppha:BVH74_09905"/>